<dbReference type="EMBL" id="BMAT01002931">
    <property type="protein sequence ID" value="GFS16912.1"/>
    <property type="molecule type" value="Genomic_DNA"/>
</dbReference>
<evidence type="ECO:0000313" key="1">
    <source>
        <dbReference type="EMBL" id="GFS16912.1"/>
    </source>
</evidence>
<keyword evidence="2" id="KW-1185">Reference proteome</keyword>
<dbReference type="AlphaFoldDB" id="A0AAV4J5Z1"/>
<sequence length="95" mass="11215">MGEEAWVDSNVHALTIFNRTQEYYENILLVEWRTEEVMNMSTKFDVYEAIGVMMNFSTKYDVFEATGLMRNMSTKFDVYEAIGLMMNMSTKYDVF</sequence>
<gene>
    <name evidence="1" type="ORF">ElyMa_001484500</name>
</gene>
<evidence type="ECO:0000313" key="2">
    <source>
        <dbReference type="Proteomes" id="UP000762676"/>
    </source>
</evidence>
<accession>A0AAV4J5Z1</accession>
<protein>
    <submittedName>
        <fullName evidence="1">Uncharacterized protein</fullName>
    </submittedName>
</protein>
<proteinExistence type="predicted"/>
<dbReference type="Proteomes" id="UP000762676">
    <property type="component" value="Unassembled WGS sequence"/>
</dbReference>
<name>A0AAV4J5Z1_9GAST</name>
<organism evidence="1 2">
    <name type="scientific">Elysia marginata</name>
    <dbReference type="NCBI Taxonomy" id="1093978"/>
    <lineage>
        <taxon>Eukaryota</taxon>
        <taxon>Metazoa</taxon>
        <taxon>Spiralia</taxon>
        <taxon>Lophotrochozoa</taxon>
        <taxon>Mollusca</taxon>
        <taxon>Gastropoda</taxon>
        <taxon>Heterobranchia</taxon>
        <taxon>Euthyneura</taxon>
        <taxon>Panpulmonata</taxon>
        <taxon>Sacoglossa</taxon>
        <taxon>Placobranchoidea</taxon>
        <taxon>Plakobranchidae</taxon>
        <taxon>Elysia</taxon>
    </lineage>
</organism>
<reference evidence="1 2" key="1">
    <citation type="journal article" date="2021" name="Elife">
        <title>Chloroplast acquisition without the gene transfer in kleptoplastic sea slugs, Plakobranchus ocellatus.</title>
        <authorList>
            <person name="Maeda T."/>
            <person name="Takahashi S."/>
            <person name="Yoshida T."/>
            <person name="Shimamura S."/>
            <person name="Takaki Y."/>
            <person name="Nagai Y."/>
            <person name="Toyoda A."/>
            <person name="Suzuki Y."/>
            <person name="Arimoto A."/>
            <person name="Ishii H."/>
            <person name="Satoh N."/>
            <person name="Nishiyama T."/>
            <person name="Hasebe M."/>
            <person name="Maruyama T."/>
            <person name="Minagawa J."/>
            <person name="Obokata J."/>
            <person name="Shigenobu S."/>
        </authorList>
    </citation>
    <scope>NUCLEOTIDE SEQUENCE [LARGE SCALE GENOMIC DNA]</scope>
</reference>
<comment type="caution">
    <text evidence="1">The sequence shown here is derived from an EMBL/GenBank/DDBJ whole genome shotgun (WGS) entry which is preliminary data.</text>
</comment>